<evidence type="ECO:0000313" key="10">
    <source>
        <dbReference type="Proteomes" id="UP000236370"/>
    </source>
</evidence>
<keyword evidence="5 7" id="KW-0472">Membrane</keyword>
<sequence>TSNQDNLAPITAKAKVVIELLLSVSGVAKPSQVYFGGTVVGEQAMKSEDEVGSLIEYEFRESHNSRKKREITEKQIDDNRKFSLFAERKYQTLNCSVNVNCVNIRCPLRGLDSKASLILRSRLWNSTFLEEYSKLNYLDILMRAFIDVTAAAENIRLPNAGTQVRVTVFPSKTVAQYSGVPWWIILVAILAGILMLALLVFILWKCGFFKRSRYDDSVPRYHAVRIRKEEREIKDEKYIDNLDKKQWITKWNENESYS</sequence>
<keyword evidence="4" id="KW-0401">Integrin</keyword>
<comment type="caution">
    <text evidence="9">The sequence shown here is derived from an EMBL/GenBank/DDBJ whole genome shotgun (WGS) entry which is preliminary data.</text>
</comment>
<keyword evidence="7" id="KW-1133">Transmembrane helix</keyword>
<organism evidence="9 10">
    <name type="scientific">Pan troglodytes</name>
    <name type="common">Chimpanzee</name>
    <dbReference type="NCBI Taxonomy" id="9598"/>
    <lineage>
        <taxon>Eukaryota</taxon>
        <taxon>Metazoa</taxon>
        <taxon>Chordata</taxon>
        <taxon>Craniata</taxon>
        <taxon>Vertebrata</taxon>
        <taxon>Euteleostomi</taxon>
        <taxon>Mammalia</taxon>
        <taxon>Eutheria</taxon>
        <taxon>Euarchontoglires</taxon>
        <taxon>Primates</taxon>
        <taxon>Haplorrhini</taxon>
        <taxon>Catarrhini</taxon>
        <taxon>Hominidae</taxon>
        <taxon>Pan</taxon>
    </lineage>
</organism>
<reference evidence="9 10" key="1">
    <citation type="submission" date="2017-12" db="EMBL/GenBank/DDBJ databases">
        <title>High-resolution comparative analysis of great ape genomes.</title>
        <authorList>
            <person name="Pollen A."/>
            <person name="Hastie A."/>
            <person name="Hormozdiari F."/>
            <person name="Dougherty M."/>
            <person name="Liu R."/>
            <person name="Chaisson M."/>
            <person name="Hoppe E."/>
            <person name="Hill C."/>
            <person name="Pang A."/>
            <person name="Hillier L."/>
            <person name="Baker C."/>
            <person name="Armstrong J."/>
            <person name="Shendure J."/>
            <person name="Paten B."/>
            <person name="Wilson R."/>
            <person name="Chao H."/>
            <person name="Schneider V."/>
            <person name="Ventura M."/>
            <person name="Kronenberg Z."/>
            <person name="Murali S."/>
            <person name="Gordon D."/>
            <person name="Cantsilieris S."/>
            <person name="Munson K."/>
            <person name="Nelson B."/>
            <person name="Raja A."/>
            <person name="Underwood J."/>
            <person name="Diekhans M."/>
            <person name="Fiddes I."/>
            <person name="Haussler D."/>
            <person name="Eichler E."/>
        </authorList>
    </citation>
    <scope>NUCLEOTIDE SEQUENCE [LARGE SCALE GENOMIC DNA]</scope>
    <source>
        <strain evidence="9">Yerkes chimp pedigree #C0471</strain>
    </source>
</reference>
<feature type="domain" description="Integrin alpha third immunoglobulin-like" evidence="8">
    <location>
        <begin position="62"/>
        <end position="170"/>
    </location>
</feature>
<dbReference type="Gene3D" id="1.20.5.930">
    <property type="entry name" value="Bicelle-embedded integrin alpha(iib) transmembrane segment"/>
    <property type="match status" value="1"/>
</dbReference>
<evidence type="ECO:0000256" key="6">
    <source>
        <dbReference type="ARBA" id="ARBA00023180"/>
    </source>
</evidence>
<keyword evidence="2" id="KW-0479">Metal-binding</keyword>
<evidence type="ECO:0000256" key="2">
    <source>
        <dbReference type="ARBA" id="ARBA00022723"/>
    </source>
</evidence>
<dbReference type="PROSITE" id="PS00242">
    <property type="entry name" value="INTEGRIN_ALPHA"/>
    <property type="match status" value="1"/>
</dbReference>
<dbReference type="GO" id="GO:0005886">
    <property type="term" value="C:plasma membrane"/>
    <property type="evidence" value="ECO:0007669"/>
    <property type="project" value="UniProtKB-ARBA"/>
</dbReference>
<evidence type="ECO:0000256" key="1">
    <source>
        <dbReference type="ARBA" id="ARBA00004479"/>
    </source>
</evidence>
<accession>A0A2J8PQY9</accession>
<dbReference type="Proteomes" id="UP000236370">
    <property type="component" value="Unassembled WGS sequence"/>
</dbReference>
<dbReference type="EMBL" id="NBAG03000211">
    <property type="protein sequence ID" value="PNI86426.1"/>
    <property type="molecule type" value="Genomic_DNA"/>
</dbReference>
<feature type="transmembrane region" description="Helical" evidence="7">
    <location>
        <begin position="180"/>
        <end position="204"/>
    </location>
</feature>
<dbReference type="InterPro" id="IPR032695">
    <property type="entry name" value="Integrin_dom_sf"/>
</dbReference>
<evidence type="ECO:0000256" key="4">
    <source>
        <dbReference type="ARBA" id="ARBA00023037"/>
    </source>
</evidence>
<dbReference type="InterPro" id="IPR018184">
    <property type="entry name" value="Integrin_alpha_C_CS"/>
</dbReference>
<dbReference type="FunFam" id="1.20.5.930:FF:000003">
    <property type="entry name" value="Integrin subunit alpha 7"/>
    <property type="match status" value="1"/>
</dbReference>
<protein>
    <submittedName>
        <fullName evidence="9">ITGA6 isoform 8</fullName>
    </submittedName>
</protein>
<feature type="domain" description="Integrin alpha third immunoglobulin-like" evidence="8">
    <location>
        <begin position="22"/>
        <end position="60"/>
    </location>
</feature>
<evidence type="ECO:0000256" key="3">
    <source>
        <dbReference type="ARBA" id="ARBA00022837"/>
    </source>
</evidence>
<dbReference type="InterPro" id="IPR048286">
    <property type="entry name" value="Integrin_alpha_Ig-like_3"/>
</dbReference>
<gene>
    <name evidence="9" type="ORF">CK820_G0001484</name>
</gene>
<evidence type="ECO:0000313" key="9">
    <source>
        <dbReference type="EMBL" id="PNI86426.1"/>
    </source>
</evidence>
<feature type="non-terminal residue" evidence="9">
    <location>
        <position position="1"/>
    </location>
</feature>
<dbReference type="PANTHER" id="PTHR23220">
    <property type="entry name" value="INTEGRIN ALPHA"/>
    <property type="match status" value="1"/>
</dbReference>
<keyword evidence="6" id="KW-0325">Glycoprotein</keyword>
<keyword evidence="7" id="KW-0812">Transmembrane</keyword>
<keyword evidence="3" id="KW-0106">Calcium</keyword>
<dbReference type="AlphaFoldDB" id="A0A2J8PQY9"/>
<dbReference type="Pfam" id="PF20806">
    <property type="entry name" value="Integrin_A_Ig_3"/>
    <property type="match status" value="2"/>
</dbReference>
<dbReference type="PANTHER" id="PTHR23220:SF9">
    <property type="entry name" value="INTEGRIN ALPHA-6"/>
    <property type="match status" value="1"/>
</dbReference>
<dbReference type="SUPFAM" id="SSF69179">
    <property type="entry name" value="Integrin domains"/>
    <property type="match status" value="1"/>
</dbReference>
<evidence type="ECO:0000256" key="5">
    <source>
        <dbReference type="ARBA" id="ARBA00023136"/>
    </source>
</evidence>
<dbReference type="Gene3D" id="2.60.40.1530">
    <property type="entry name" value="ntegrin, alpha v. Chain A, domain 4"/>
    <property type="match status" value="2"/>
</dbReference>
<dbReference type="GO" id="GO:0046872">
    <property type="term" value="F:metal ion binding"/>
    <property type="evidence" value="ECO:0007669"/>
    <property type="project" value="UniProtKB-KW"/>
</dbReference>
<comment type="subcellular location">
    <subcellularLocation>
        <location evidence="1">Membrane</location>
        <topology evidence="1">Single-pass type I membrane protein</topology>
    </subcellularLocation>
</comment>
<evidence type="ECO:0000259" key="8">
    <source>
        <dbReference type="Pfam" id="PF20806"/>
    </source>
</evidence>
<proteinExistence type="predicted"/>
<evidence type="ECO:0000256" key="7">
    <source>
        <dbReference type="SAM" id="Phobius"/>
    </source>
</evidence>
<dbReference type="GO" id="GO:0007229">
    <property type="term" value="P:integrin-mediated signaling pathway"/>
    <property type="evidence" value="ECO:0007669"/>
    <property type="project" value="UniProtKB-KW"/>
</dbReference>
<name>A0A2J8PQY9_PANTR</name>